<accession>A0A540VL24</accession>
<sequence>MLTHHPYPQAVFPLPYATAAYELAPFFPQDPAPWTPQQVRDTLADRATFQKQRRVLNIYYYRIGHTLAFPLPLDHRPDALPAGIPGWTGSGRRYPWFVWLWWELEERWRVLQAAWRLLDDQEAGQMLQQEVAALDGWSTFVGWSGQVQLITGHVAACLALCLGDREGWEEILYQRALAAARRLLEQDVWPWYQETWADPSPLTAARLHNIPTIVLVRNAQLARTVGHPRAQVLEARARDAFHAWCQLRLADPPHTEGTAYDGYLLDSVTEWLAGLPDREALVADHGPALDSVLQDLLHLTLPGRPDLHAPLSDVEPEMPFWMTVLLRLARWRSHGPALWLARRLPLVRMPAAALQEAAHLPDPTHLPDEPPRPAPTVLANAAALRIGWEMPHRLAAISLNRGDMSHLHRDGGQVIIGWQGRFWITDPGYQQYRPGEERDFTLGVHAHNAPVFDGAVQVNRGGRLLAVGETAEGWQYAWVDITRCYGNLPPGASVRRALWLLEAPLAVVVQDELRGLPAGLQVQTAWHGGAYLAWAFCHGWARLDDGRHALWFGTLPGAVDPAGLSRHGASRGELTWLLTETLDGPEQVRWWIFCGDEAGSWSPPSASVTEGGLRLAHAGTSVLIPSLPSPP</sequence>
<evidence type="ECO:0000313" key="2">
    <source>
        <dbReference type="EMBL" id="TQE97468.1"/>
    </source>
</evidence>
<dbReference type="AlphaFoldDB" id="A0A540VL24"/>
<dbReference type="Gene3D" id="2.70.98.70">
    <property type="match status" value="1"/>
</dbReference>
<dbReference type="Pfam" id="PF07940">
    <property type="entry name" value="Hepar_II_III_C"/>
    <property type="match status" value="1"/>
</dbReference>
<evidence type="ECO:0000259" key="1">
    <source>
        <dbReference type="Pfam" id="PF07940"/>
    </source>
</evidence>
<organism evidence="2 3">
    <name type="scientific">Litorilinea aerophila</name>
    <dbReference type="NCBI Taxonomy" id="1204385"/>
    <lineage>
        <taxon>Bacteria</taxon>
        <taxon>Bacillati</taxon>
        <taxon>Chloroflexota</taxon>
        <taxon>Caldilineae</taxon>
        <taxon>Caldilineales</taxon>
        <taxon>Caldilineaceae</taxon>
        <taxon>Litorilinea</taxon>
    </lineage>
</organism>
<dbReference type="Proteomes" id="UP000317371">
    <property type="component" value="Unassembled WGS sequence"/>
</dbReference>
<dbReference type="OrthoDB" id="4592556at2"/>
<proteinExistence type="predicted"/>
<dbReference type="GO" id="GO:0016829">
    <property type="term" value="F:lyase activity"/>
    <property type="evidence" value="ECO:0007669"/>
    <property type="project" value="InterPro"/>
</dbReference>
<evidence type="ECO:0000313" key="3">
    <source>
        <dbReference type="Proteomes" id="UP000317371"/>
    </source>
</evidence>
<dbReference type="RefSeq" id="WP_141608661.1">
    <property type="nucleotide sequence ID" value="NZ_VIGC02000003.1"/>
</dbReference>
<protein>
    <recommendedName>
        <fullName evidence="1">Heparinase II/III-like C-terminal domain-containing protein</fullName>
    </recommendedName>
</protein>
<keyword evidence="3" id="KW-1185">Reference proteome</keyword>
<reference evidence="2 3" key="1">
    <citation type="submission" date="2019-06" db="EMBL/GenBank/DDBJ databases">
        <title>Genome sequence of Litorilinea aerophila BAA-2444.</title>
        <authorList>
            <person name="Maclea K.S."/>
            <person name="Maurais E.G."/>
            <person name="Iannazzi L.C."/>
        </authorList>
    </citation>
    <scope>NUCLEOTIDE SEQUENCE [LARGE SCALE GENOMIC DNA]</scope>
    <source>
        <strain evidence="2 3">ATCC BAA-2444</strain>
    </source>
</reference>
<dbReference type="EMBL" id="VIGC01000003">
    <property type="protein sequence ID" value="TQE97468.1"/>
    <property type="molecule type" value="Genomic_DNA"/>
</dbReference>
<feature type="domain" description="Heparinase II/III-like C-terminal" evidence="1">
    <location>
        <begin position="404"/>
        <end position="530"/>
    </location>
</feature>
<dbReference type="InterPro" id="IPR012480">
    <property type="entry name" value="Hepar_II_III_C"/>
</dbReference>
<gene>
    <name evidence="2" type="ORF">FKZ61_03380</name>
</gene>
<dbReference type="InParanoid" id="A0A540VL24"/>
<name>A0A540VL24_9CHLR</name>
<comment type="caution">
    <text evidence="2">The sequence shown here is derived from an EMBL/GenBank/DDBJ whole genome shotgun (WGS) entry which is preliminary data.</text>
</comment>